<dbReference type="HOGENOM" id="CLU_2305797_0_0_1"/>
<dbReference type="VEuPathDB" id="FungiDB:CPUR_06268"/>
<reference evidence="1 2" key="1">
    <citation type="journal article" date="2013" name="PLoS Genet.">
        <title>Plant-symbiotic fungi as chemical engineers: Multi-genome analysis of the Clavicipitaceae reveals dynamics of alkaloid loci.</title>
        <authorList>
            <person name="Schardl C.L."/>
            <person name="Young C.A."/>
            <person name="Hesse U."/>
            <person name="Amyotte S.G."/>
            <person name="Andreeva K."/>
            <person name="Calie P.J."/>
            <person name="Fleetwood D.J."/>
            <person name="Haws D.C."/>
            <person name="Moore N."/>
            <person name="Oeser B."/>
            <person name="Panaccione D.G."/>
            <person name="Schweri K.K."/>
            <person name="Voisey C.R."/>
            <person name="Farman M.L."/>
            <person name="Jaromczyk J.W."/>
            <person name="Roe B.A."/>
            <person name="O'Sullivan D.M."/>
            <person name="Scott B."/>
            <person name="Tudzynski P."/>
            <person name="An Z."/>
            <person name="Arnaoudova E.G."/>
            <person name="Bullock C.T."/>
            <person name="Charlton N.D."/>
            <person name="Chen L."/>
            <person name="Cox M."/>
            <person name="Dinkins R.D."/>
            <person name="Florea S."/>
            <person name="Glenn A.E."/>
            <person name="Gordon A."/>
            <person name="Gueldener U."/>
            <person name="Harris D.R."/>
            <person name="Hollin W."/>
            <person name="Jaromczyk J."/>
            <person name="Johnson R.D."/>
            <person name="Khan A.K."/>
            <person name="Leistner E."/>
            <person name="Leuchtmann A."/>
            <person name="Li C."/>
            <person name="Liu J."/>
            <person name="Liu J."/>
            <person name="Liu M."/>
            <person name="Mace W."/>
            <person name="Machado C."/>
            <person name="Nagabhyru P."/>
            <person name="Pan J."/>
            <person name="Schmid J."/>
            <person name="Sugawara K."/>
            <person name="Steiner U."/>
            <person name="Takach J.E."/>
            <person name="Tanaka E."/>
            <person name="Webb J.S."/>
            <person name="Wilson E.V."/>
            <person name="Wiseman J.L."/>
            <person name="Yoshida R."/>
            <person name="Zeng Z."/>
        </authorList>
    </citation>
    <scope>NUCLEOTIDE SEQUENCE [LARGE SCALE GENOMIC DNA]</scope>
    <source>
        <strain evidence="1 2">20.1</strain>
    </source>
</reference>
<organism evidence="1 2">
    <name type="scientific">Claviceps purpurea (strain 20.1)</name>
    <name type="common">Ergot fungus</name>
    <name type="synonym">Sphacelia segetum</name>
    <dbReference type="NCBI Taxonomy" id="1111077"/>
    <lineage>
        <taxon>Eukaryota</taxon>
        <taxon>Fungi</taxon>
        <taxon>Dikarya</taxon>
        <taxon>Ascomycota</taxon>
        <taxon>Pezizomycotina</taxon>
        <taxon>Sordariomycetes</taxon>
        <taxon>Hypocreomycetidae</taxon>
        <taxon>Hypocreales</taxon>
        <taxon>Clavicipitaceae</taxon>
        <taxon>Claviceps</taxon>
    </lineage>
</organism>
<accession>M1WDW0</accession>
<evidence type="ECO:0000313" key="1">
    <source>
        <dbReference type="EMBL" id="CCE32408.1"/>
    </source>
</evidence>
<sequence length="100" mass="10924">MSQTRHATFCHAVENFAANVVEPRCVGRVRDRACCRIAATPYYPLRVQDIARGGTIDRRPLLGLVPCDFSSSMLLCVSYSTTANVSQDGTQSPSEVWTSG</sequence>
<dbReference type="EMBL" id="CAGA01000041">
    <property type="protein sequence ID" value="CCE32408.1"/>
    <property type="molecule type" value="Genomic_DNA"/>
</dbReference>
<name>M1WDW0_CLAP2</name>
<proteinExistence type="predicted"/>
<keyword evidence="2" id="KW-1185">Reference proteome</keyword>
<dbReference type="Proteomes" id="UP000016801">
    <property type="component" value="Unassembled WGS sequence"/>
</dbReference>
<protein>
    <submittedName>
        <fullName evidence="1">Uncharacterized protein</fullName>
    </submittedName>
</protein>
<comment type="caution">
    <text evidence="1">The sequence shown here is derived from an EMBL/GenBank/DDBJ whole genome shotgun (WGS) entry which is preliminary data.</text>
</comment>
<dbReference type="AlphaFoldDB" id="M1WDW0"/>
<gene>
    <name evidence="1" type="ORF">CPUR_06268</name>
</gene>
<evidence type="ECO:0000313" key="2">
    <source>
        <dbReference type="Proteomes" id="UP000016801"/>
    </source>
</evidence>